<dbReference type="InterPro" id="IPR010977">
    <property type="entry name" value="Aromatic_deC"/>
</dbReference>
<dbReference type="SUPFAM" id="SSF53383">
    <property type="entry name" value="PLP-dependent transferases"/>
    <property type="match status" value="1"/>
</dbReference>
<evidence type="ECO:0000256" key="3">
    <source>
        <dbReference type="ARBA" id="ARBA00022793"/>
    </source>
</evidence>
<dbReference type="GO" id="GO:0008483">
    <property type="term" value="F:transaminase activity"/>
    <property type="evidence" value="ECO:0007669"/>
    <property type="project" value="UniProtKB-KW"/>
</dbReference>
<dbReference type="PANTHER" id="PTHR11999">
    <property type="entry name" value="GROUP II PYRIDOXAL-5-PHOSPHATE DECARBOXYLASE"/>
    <property type="match status" value="1"/>
</dbReference>
<dbReference type="PROSITE" id="PS00392">
    <property type="entry name" value="DDC_GAD_HDC_YDC"/>
    <property type="match status" value="1"/>
</dbReference>
<dbReference type="Gene3D" id="3.90.1150.10">
    <property type="entry name" value="Aspartate Aminotransferase, domain 1"/>
    <property type="match status" value="1"/>
</dbReference>
<dbReference type="InterPro" id="IPR015422">
    <property type="entry name" value="PyrdxlP-dep_Trfase_small"/>
</dbReference>
<dbReference type="Gene3D" id="3.40.640.10">
    <property type="entry name" value="Type I PLP-dependent aspartate aminotransferase-like (Major domain)"/>
    <property type="match status" value="1"/>
</dbReference>
<dbReference type="InterPro" id="IPR002129">
    <property type="entry name" value="PyrdxlP-dep_de-COase"/>
</dbReference>
<dbReference type="GO" id="GO:0005737">
    <property type="term" value="C:cytoplasm"/>
    <property type="evidence" value="ECO:0007669"/>
    <property type="project" value="TreeGrafter"/>
</dbReference>
<evidence type="ECO:0000256" key="2">
    <source>
        <dbReference type="ARBA" id="ARBA00009533"/>
    </source>
</evidence>
<name>A0A6P0UJQ8_9FLAO</name>
<keyword evidence="9" id="KW-1185">Reference proteome</keyword>
<dbReference type="Proteomes" id="UP000468581">
    <property type="component" value="Unassembled WGS sequence"/>
</dbReference>
<evidence type="ECO:0000256" key="5">
    <source>
        <dbReference type="ARBA" id="ARBA00023239"/>
    </source>
</evidence>
<protein>
    <submittedName>
        <fullName evidence="8">Aspartate aminotransferase family protein</fullName>
    </submittedName>
</protein>
<dbReference type="GO" id="GO:0019752">
    <property type="term" value="P:carboxylic acid metabolic process"/>
    <property type="evidence" value="ECO:0007669"/>
    <property type="project" value="InterPro"/>
</dbReference>
<dbReference type="PANTHER" id="PTHR11999:SF70">
    <property type="entry name" value="MIP05841P"/>
    <property type="match status" value="1"/>
</dbReference>
<proteinExistence type="inferred from homology"/>
<keyword evidence="8" id="KW-0032">Aminotransferase</keyword>
<sequence length="473" mass="54062">MDTKEFREQAHKMVDWMADYLENIEQYPVKSGVKPREIYDQIEMLPPSEAQAMEQIFGDFEEKIIPGITHWQHPNFHAYFPGNNSYPSVLAEMLTSTIGAQCMIWDTSPAAAELEEKMMEWLRHLLGLPANWTGVIQDSASSATLASILTAREKYSEGDINTKGFEGYTNFRIYCSEETHSSIDKAVKIAGIGINNLVKIGTDAEMAMQPELLREAIKQDIEKGYKPLCVVATLGTTGTTAIDPLEAIAGICREHGVWLHIDAAYAGTALALEEYRWMIKGIEHADSFVFNPHKWMFTNFDCSAYYVKDKQALLNTFEILPEYLRTKVDQQVNNYRDWGIPLGRRFRALKLWFVMRSYGVSGIRSRLREHLTITKQLASKMTEHPAFELLAPVNFNMLCFRHKPEGMPEEELDTHNEELLQLLNNSGKVYMTHTRIKGNYALRMAIGQTYVQQKHIDNAWELIQKTAFSLKTV</sequence>
<dbReference type="EMBL" id="JAABOO010000002">
    <property type="protein sequence ID" value="NER13601.1"/>
    <property type="molecule type" value="Genomic_DNA"/>
</dbReference>
<keyword evidence="5 7" id="KW-0456">Lyase</keyword>
<dbReference type="GO" id="GO:0006520">
    <property type="term" value="P:amino acid metabolic process"/>
    <property type="evidence" value="ECO:0007669"/>
    <property type="project" value="InterPro"/>
</dbReference>
<dbReference type="PRINTS" id="PR00800">
    <property type="entry name" value="YHDCRBOXLASE"/>
</dbReference>
<dbReference type="InterPro" id="IPR015421">
    <property type="entry name" value="PyrdxlP-dep_Trfase_major"/>
</dbReference>
<evidence type="ECO:0000256" key="7">
    <source>
        <dbReference type="RuleBase" id="RU000382"/>
    </source>
</evidence>
<dbReference type="Pfam" id="PF00282">
    <property type="entry name" value="Pyridoxal_deC"/>
    <property type="match status" value="1"/>
</dbReference>
<comment type="cofactor">
    <cofactor evidence="1 6 7">
        <name>pyridoxal 5'-phosphate</name>
        <dbReference type="ChEBI" id="CHEBI:597326"/>
    </cofactor>
</comment>
<organism evidence="8 9">
    <name type="scientific">Leptobacterium flavescens</name>
    <dbReference type="NCBI Taxonomy" id="472055"/>
    <lineage>
        <taxon>Bacteria</taxon>
        <taxon>Pseudomonadati</taxon>
        <taxon>Bacteroidota</taxon>
        <taxon>Flavobacteriia</taxon>
        <taxon>Flavobacteriales</taxon>
        <taxon>Flavobacteriaceae</taxon>
        <taxon>Leptobacterium</taxon>
    </lineage>
</organism>
<dbReference type="GO" id="GO:0030170">
    <property type="term" value="F:pyridoxal phosphate binding"/>
    <property type="evidence" value="ECO:0007669"/>
    <property type="project" value="InterPro"/>
</dbReference>
<comment type="caution">
    <text evidence="8">The sequence shown here is derived from an EMBL/GenBank/DDBJ whole genome shotgun (WGS) entry which is preliminary data.</text>
</comment>
<evidence type="ECO:0000313" key="8">
    <source>
        <dbReference type="EMBL" id="NER13601.1"/>
    </source>
</evidence>
<dbReference type="Gene3D" id="1.20.1340.10">
    <property type="entry name" value="dopa decarboxylase, N-terminal domain"/>
    <property type="match status" value="1"/>
</dbReference>
<dbReference type="RefSeq" id="WP_163606650.1">
    <property type="nucleotide sequence ID" value="NZ_JAABOO010000002.1"/>
</dbReference>
<evidence type="ECO:0000256" key="4">
    <source>
        <dbReference type="ARBA" id="ARBA00022898"/>
    </source>
</evidence>
<dbReference type="GO" id="GO:0016831">
    <property type="term" value="F:carboxy-lyase activity"/>
    <property type="evidence" value="ECO:0007669"/>
    <property type="project" value="UniProtKB-KW"/>
</dbReference>
<gene>
    <name evidence="8" type="ORF">GWK08_09145</name>
</gene>
<keyword evidence="3" id="KW-0210">Decarboxylase</keyword>
<feature type="modified residue" description="N6-(pyridoxal phosphate)lysine" evidence="6">
    <location>
        <position position="294"/>
    </location>
</feature>
<reference evidence="8 9" key="1">
    <citation type="submission" date="2020-01" db="EMBL/GenBank/DDBJ databases">
        <title>Leptobacterium flavescens.</title>
        <authorList>
            <person name="Wang G."/>
        </authorList>
    </citation>
    <scope>NUCLEOTIDE SEQUENCE [LARGE SCALE GENOMIC DNA]</scope>
    <source>
        <strain evidence="8 9">KCTC 22160</strain>
    </source>
</reference>
<keyword evidence="4 6" id="KW-0663">Pyridoxal phosphate</keyword>
<dbReference type="InterPro" id="IPR015424">
    <property type="entry name" value="PyrdxlP-dep_Trfase"/>
</dbReference>
<keyword evidence="8" id="KW-0808">Transferase</keyword>
<evidence type="ECO:0000256" key="1">
    <source>
        <dbReference type="ARBA" id="ARBA00001933"/>
    </source>
</evidence>
<accession>A0A6P0UJQ8</accession>
<dbReference type="InterPro" id="IPR021115">
    <property type="entry name" value="Pyridoxal-P_BS"/>
</dbReference>
<evidence type="ECO:0000313" key="9">
    <source>
        <dbReference type="Proteomes" id="UP000468581"/>
    </source>
</evidence>
<dbReference type="AlphaFoldDB" id="A0A6P0UJQ8"/>
<evidence type="ECO:0000256" key="6">
    <source>
        <dbReference type="PIRSR" id="PIRSR602129-50"/>
    </source>
</evidence>
<comment type="similarity">
    <text evidence="2 7">Belongs to the group II decarboxylase family.</text>
</comment>